<dbReference type="GO" id="GO:0022857">
    <property type="term" value="F:transmembrane transporter activity"/>
    <property type="evidence" value="ECO:0007669"/>
    <property type="project" value="UniProtKB-ARBA"/>
</dbReference>
<evidence type="ECO:0000256" key="4">
    <source>
        <dbReference type="ARBA" id="ARBA00022840"/>
    </source>
</evidence>
<dbReference type="SUPFAM" id="SSF52540">
    <property type="entry name" value="P-loop containing nucleoside triphosphate hydrolases"/>
    <property type="match status" value="1"/>
</dbReference>
<evidence type="ECO:0000313" key="6">
    <source>
        <dbReference type="EMBL" id="MBF7809556.1"/>
    </source>
</evidence>
<dbReference type="PANTHER" id="PTHR42798">
    <property type="entry name" value="LIPOPROTEIN-RELEASING SYSTEM ATP-BINDING PROTEIN LOLD"/>
    <property type="match status" value="1"/>
</dbReference>
<dbReference type="InterPro" id="IPR017871">
    <property type="entry name" value="ABC_transporter-like_CS"/>
</dbReference>
<reference evidence="7" key="1">
    <citation type="submission" date="2020-06" db="EMBL/GenBank/DDBJ databases">
        <title>Genomic insights into acetone-butanol-ethanol (ABE) fermentation by sequencing solventogenic clostridia strains.</title>
        <authorList>
            <person name="Brown S."/>
        </authorList>
    </citation>
    <scope>NUCLEOTIDE SEQUENCE</scope>
    <source>
        <strain evidence="7">DJ123</strain>
    </source>
</reference>
<dbReference type="InterPro" id="IPR017911">
    <property type="entry name" value="MacB-like_ATP-bd"/>
</dbReference>
<organism evidence="6 8">
    <name type="scientific">Clostridium beijerinckii</name>
    <name type="common">Clostridium MP</name>
    <dbReference type="NCBI Taxonomy" id="1520"/>
    <lineage>
        <taxon>Bacteria</taxon>
        <taxon>Bacillati</taxon>
        <taxon>Bacillota</taxon>
        <taxon>Clostridia</taxon>
        <taxon>Eubacteriales</taxon>
        <taxon>Clostridiaceae</taxon>
        <taxon>Clostridium</taxon>
    </lineage>
</organism>
<dbReference type="Gene3D" id="3.40.50.300">
    <property type="entry name" value="P-loop containing nucleotide triphosphate hydrolases"/>
    <property type="match status" value="1"/>
</dbReference>
<dbReference type="Pfam" id="PF00005">
    <property type="entry name" value="ABC_tran"/>
    <property type="match status" value="1"/>
</dbReference>
<evidence type="ECO:0000256" key="3">
    <source>
        <dbReference type="ARBA" id="ARBA00022741"/>
    </source>
</evidence>
<dbReference type="AlphaFoldDB" id="A0A1S8NVE4"/>
<evidence type="ECO:0000313" key="8">
    <source>
        <dbReference type="Proteomes" id="UP000631418"/>
    </source>
</evidence>
<protein>
    <submittedName>
        <fullName evidence="7">ABC transport system ATP-binding protein</fullName>
    </submittedName>
    <submittedName>
        <fullName evidence="6">ABC transporter ATP-binding protein</fullName>
    </submittedName>
</protein>
<dbReference type="PANTHER" id="PTHR42798:SF7">
    <property type="entry name" value="ALPHA-D-RIBOSE 1-METHYLPHOSPHONATE 5-TRIPHOSPHATE SYNTHASE SUBUNIT PHNL"/>
    <property type="match status" value="1"/>
</dbReference>
<dbReference type="GO" id="GO:0098796">
    <property type="term" value="C:membrane protein complex"/>
    <property type="evidence" value="ECO:0007669"/>
    <property type="project" value="UniProtKB-ARBA"/>
</dbReference>
<dbReference type="InterPro" id="IPR027417">
    <property type="entry name" value="P-loop_NTPase"/>
</dbReference>
<name>A0A1S8NVE4_CLOBE</name>
<keyword evidence="3" id="KW-0547">Nucleotide-binding</keyword>
<evidence type="ECO:0000259" key="5">
    <source>
        <dbReference type="PROSITE" id="PS50893"/>
    </source>
</evidence>
<dbReference type="PROSITE" id="PS50893">
    <property type="entry name" value="ABC_TRANSPORTER_2"/>
    <property type="match status" value="1"/>
</dbReference>
<sequence length="226" mass="25458">MSTLDLRNIYKTYGKGDNEVIAVDGISIKVDKGDIIAIMGPSGCGKSTLLNILGCIDTPSQGEYYIDDFQVDFKKLNQLSKIRNEKISFIFQNFALIKDLSVLENVMLPLKFRGIARKERVNKAIKYLNELDILNLKNKSIRQLSGGQQQRVAIARALTQESEIILADEPTGALDQENSIKIMKILQELNQKHNKTILVVTHDNLVSSFCNKTLKMKDGKWDSIKL</sequence>
<proteinExistence type="inferred from homology"/>
<gene>
    <name evidence="7" type="ORF">BCD95_001863</name>
    <name evidence="6" type="ORF">IS491_12905</name>
</gene>
<dbReference type="PROSITE" id="PS00211">
    <property type="entry name" value="ABC_TRANSPORTER_1"/>
    <property type="match status" value="1"/>
</dbReference>
<dbReference type="InterPro" id="IPR003593">
    <property type="entry name" value="AAA+_ATPase"/>
</dbReference>
<feature type="domain" description="ABC transporter" evidence="5">
    <location>
        <begin position="4"/>
        <end position="226"/>
    </location>
</feature>
<dbReference type="CDD" id="cd03255">
    <property type="entry name" value="ABC_MJ0796_LolCDE_FtsE"/>
    <property type="match status" value="1"/>
</dbReference>
<dbReference type="OMA" id="IFMDKGS"/>
<evidence type="ECO:0000313" key="7">
    <source>
        <dbReference type="EMBL" id="NSB13604.1"/>
    </source>
</evidence>
<dbReference type="Proteomes" id="UP000631418">
    <property type="component" value="Unassembled WGS sequence"/>
</dbReference>
<evidence type="ECO:0000256" key="1">
    <source>
        <dbReference type="ARBA" id="ARBA00005417"/>
    </source>
</evidence>
<dbReference type="Proteomes" id="UP000822184">
    <property type="component" value="Unassembled WGS sequence"/>
</dbReference>
<dbReference type="EMBL" id="JABTDW010000001">
    <property type="protein sequence ID" value="NSB13604.1"/>
    <property type="molecule type" value="Genomic_DNA"/>
</dbReference>
<accession>A0A1S8NVE4</accession>
<dbReference type="FunFam" id="3.40.50.300:FF:000032">
    <property type="entry name" value="Export ABC transporter ATP-binding protein"/>
    <property type="match status" value="1"/>
</dbReference>
<comment type="caution">
    <text evidence="6">The sequence shown here is derived from an EMBL/GenBank/DDBJ whole genome shotgun (WGS) entry which is preliminary data.</text>
</comment>
<reference evidence="6" key="2">
    <citation type="submission" date="2020-11" db="EMBL/GenBank/DDBJ databases">
        <authorList>
            <person name="Thieme N."/>
            <person name="Liebl W."/>
            <person name="Zverlov V."/>
        </authorList>
    </citation>
    <scope>NUCLEOTIDE SEQUENCE</scope>
    <source>
        <strain evidence="6">NT08</strain>
    </source>
</reference>
<keyword evidence="4 6" id="KW-0067">ATP-binding</keyword>
<comment type="similarity">
    <text evidence="1">Belongs to the ABC transporter superfamily.</text>
</comment>
<evidence type="ECO:0000256" key="2">
    <source>
        <dbReference type="ARBA" id="ARBA00022448"/>
    </source>
</evidence>
<dbReference type="EMBL" id="JADOEF010000001">
    <property type="protein sequence ID" value="MBF7809556.1"/>
    <property type="molecule type" value="Genomic_DNA"/>
</dbReference>
<keyword evidence="2" id="KW-0813">Transport</keyword>
<dbReference type="GO" id="GO:0005524">
    <property type="term" value="F:ATP binding"/>
    <property type="evidence" value="ECO:0007669"/>
    <property type="project" value="UniProtKB-KW"/>
</dbReference>
<dbReference type="InterPro" id="IPR003439">
    <property type="entry name" value="ABC_transporter-like_ATP-bd"/>
</dbReference>
<dbReference type="RefSeq" id="WP_012059855.1">
    <property type="nucleotide sequence ID" value="NZ_CP073279.1"/>
</dbReference>
<dbReference type="GO" id="GO:0016887">
    <property type="term" value="F:ATP hydrolysis activity"/>
    <property type="evidence" value="ECO:0007669"/>
    <property type="project" value="InterPro"/>
</dbReference>
<dbReference type="SMART" id="SM00382">
    <property type="entry name" value="AAA"/>
    <property type="match status" value="1"/>
</dbReference>